<dbReference type="InParanoid" id="A0A3N4KZ53"/>
<dbReference type="AlphaFoldDB" id="A0A3N4KZ53"/>
<evidence type="ECO:0000313" key="2">
    <source>
        <dbReference type="Proteomes" id="UP000277580"/>
    </source>
</evidence>
<sequence length="56" mass="6282">MPDLNTPDPLLSRTKSSGVLVLVFFLLQDQFAIPDFLLSRMKSFESWQSGISSCDC</sequence>
<evidence type="ECO:0000313" key="1">
    <source>
        <dbReference type="EMBL" id="RPB15854.1"/>
    </source>
</evidence>
<protein>
    <submittedName>
        <fullName evidence="1">Uncharacterized protein</fullName>
    </submittedName>
</protein>
<dbReference type="Proteomes" id="UP000277580">
    <property type="component" value="Unassembled WGS sequence"/>
</dbReference>
<dbReference type="EMBL" id="ML119111">
    <property type="protein sequence ID" value="RPB15854.1"/>
    <property type="molecule type" value="Genomic_DNA"/>
</dbReference>
<reference evidence="1 2" key="1">
    <citation type="journal article" date="2018" name="Nat. Ecol. Evol.">
        <title>Pezizomycetes genomes reveal the molecular basis of ectomycorrhizal truffle lifestyle.</title>
        <authorList>
            <person name="Murat C."/>
            <person name="Payen T."/>
            <person name="Noel B."/>
            <person name="Kuo A."/>
            <person name="Morin E."/>
            <person name="Chen J."/>
            <person name="Kohler A."/>
            <person name="Krizsan K."/>
            <person name="Balestrini R."/>
            <person name="Da Silva C."/>
            <person name="Montanini B."/>
            <person name="Hainaut M."/>
            <person name="Levati E."/>
            <person name="Barry K.W."/>
            <person name="Belfiori B."/>
            <person name="Cichocki N."/>
            <person name="Clum A."/>
            <person name="Dockter R.B."/>
            <person name="Fauchery L."/>
            <person name="Guy J."/>
            <person name="Iotti M."/>
            <person name="Le Tacon F."/>
            <person name="Lindquist E.A."/>
            <person name="Lipzen A."/>
            <person name="Malagnac F."/>
            <person name="Mello A."/>
            <person name="Molinier V."/>
            <person name="Miyauchi S."/>
            <person name="Poulain J."/>
            <person name="Riccioni C."/>
            <person name="Rubini A."/>
            <person name="Sitrit Y."/>
            <person name="Splivallo R."/>
            <person name="Traeger S."/>
            <person name="Wang M."/>
            <person name="Zifcakova L."/>
            <person name="Wipf D."/>
            <person name="Zambonelli A."/>
            <person name="Paolocci F."/>
            <person name="Nowrousian M."/>
            <person name="Ottonello S."/>
            <person name="Baldrian P."/>
            <person name="Spatafora J.W."/>
            <person name="Henrissat B."/>
            <person name="Nagy L.G."/>
            <person name="Aury J.M."/>
            <person name="Wincker P."/>
            <person name="Grigoriev I.V."/>
            <person name="Bonfante P."/>
            <person name="Martin F.M."/>
        </authorList>
    </citation>
    <scope>NUCLEOTIDE SEQUENCE [LARGE SCALE GENOMIC DNA]</scope>
    <source>
        <strain evidence="1 2">CCBAS932</strain>
    </source>
</reference>
<gene>
    <name evidence="1" type="ORF">P167DRAFT_532790</name>
</gene>
<accession>A0A3N4KZ53</accession>
<keyword evidence="2" id="KW-1185">Reference proteome</keyword>
<proteinExistence type="predicted"/>
<name>A0A3N4KZ53_9PEZI</name>
<feature type="non-terminal residue" evidence="1">
    <location>
        <position position="56"/>
    </location>
</feature>
<organism evidence="1 2">
    <name type="scientific">Morchella conica CCBAS932</name>
    <dbReference type="NCBI Taxonomy" id="1392247"/>
    <lineage>
        <taxon>Eukaryota</taxon>
        <taxon>Fungi</taxon>
        <taxon>Dikarya</taxon>
        <taxon>Ascomycota</taxon>
        <taxon>Pezizomycotina</taxon>
        <taxon>Pezizomycetes</taxon>
        <taxon>Pezizales</taxon>
        <taxon>Morchellaceae</taxon>
        <taxon>Morchella</taxon>
    </lineage>
</organism>